<reference evidence="1" key="1">
    <citation type="submission" date="2020-05" db="EMBL/GenBank/DDBJ databases">
        <title>WGS assembly of Panicum virgatum.</title>
        <authorList>
            <person name="Lovell J.T."/>
            <person name="Jenkins J."/>
            <person name="Shu S."/>
            <person name="Juenger T.E."/>
            <person name="Schmutz J."/>
        </authorList>
    </citation>
    <scope>NUCLEOTIDE SEQUENCE</scope>
    <source>
        <strain evidence="1">AP13</strain>
    </source>
</reference>
<dbReference type="EMBL" id="CM029044">
    <property type="protein sequence ID" value="KAG2606829.1"/>
    <property type="molecule type" value="Genomic_DNA"/>
</dbReference>
<dbReference type="SUPFAM" id="SSF52540">
    <property type="entry name" value="P-loop containing nucleoside triphosphate hydrolases"/>
    <property type="match status" value="1"/>
</dbReference>
<sequence>MEMIMSVLTNELVSRFISSLMNKYMGHPWSKEKQMERLQLLLLRVHTVVEEADGRYTTNSGMLLQLKMLVETMYSGYDALDSANCHQLINEVFDEQASGSLPFYISTPLKRLRTLTGKSNHRTGHSDLKGALQNLDNVVSSITEFFVLLGGCERMSCRPYDTYLYVDNFMFSRHTEKQRVINFLLQHNPLGAPTVLPIMGDYLVGKKTLVAHAYKDEKVHNLFATVLYLNGDTFRTVDHERYPSARTLVVITLVSDIDDEDWNRFYKAVACINKGNKVIILCTTESLLRFGTTKPIYLNSLSPEEYSYLFKTLAFGSANPEDHPKLTLVAREFATMLRRSFVGAYSVTDVLRKNMYLEFWLSMLKIYKNIAENNFLTFGEDLTVRIKRSCPVDLKNELCPTSSPVLLLPARSQAEISQRQQPKVRIGDLIMNPAVRPKGDFDLVTWESRIAPYREFVYFVPSHIEENSKGTTRKRGATTQL</sequence>
<dbReference type="AlphaFoldDB" id="A0A8T0TFP0"/>
<name>A0A8T0TFP0_PANVG</name>
<dbReference type="InterPro" id="IPR027417">
    <property type="entry name" value="P-loop_NTPase"/>
</dbReference>
<evidence type="ECO:0000313" key="1">
    <source>
        <dbReference type="EMBL" id="KAG2606829.1"/>
    </source>
</evidence>
<accession>A0A8T0TFP0</accession>
<proteinExistence type="predicted"/>
<organism evidence="1 2">
    <name type="scientific">Panicum virgatum</name>
    <name type="common">Blackwell switchgrass</name>
    <dbReference type="NCBI Taxonomy" id="38727"/>
    <lineage>
        <taxon>Eukaryota</taxon>
        <taxon>Viridiplantae</taxon>
        <taxon>Streptophyta</taxon>
        <taxon>Embryophyta</taxon>
        <taxon>Tracheophyta</taxon>
        <taxon>Spermatophyta</taxon>
        <taxon>Magnoliopsida</taxon>
        <taxon>Liliopsida</taxon>
        <taxon>Poales</taxon>
        <taxon>Poaceae</taxon>
        <taxon>PACMAD clade</taxon>
        <taxon>Panicoideae</taxon>
        <taxon>Panicodae</taxon>
        <taxon>Paniceae</taxon>
        <taxon>Panicinae</taxon>
        <taxon>Panicum</taxon>
        <taxon>Panicum sect. Hiantes</taxon>
    </lineage>
</organism>
<dbReference type="PANTHER" id="PTHR33377">
    <property type="entry name" value="OS10G0134700 PROTEIN-RELATED"/>
    <property type="match status" value="1"/>
</dbReference>
<gene>
    <name evidence="1" type="ORF">PVAP13_4NG162800</name>
</gene>
<evidence type="ECO:0000313" key="2">
    <source>
        <dbReference type="Proteomes" id="UP000823388"/>
    </source>
</evidence>
<evidence type="ECO:0008006" key="3">
    <source>
        <dbReference type="Google" id="ProtNLM"/>
    </source>
</evidence>
<comment type="caution">
    <text evidence="1">The sequence shown here is derived from an EMBL/GenBank/DDBJ whole genome shotgun (WGS) entry which is preliminary data.</text>
</comment>
<dbReference type="PANTHER" id="PTHR33377:SF57">
    <property type="entry name" value="NB-ARC DOMAIN-CONTAINING PROTEIN"/>
    <property type="match status" value="1"/>
</dbReference>
<keyword evidence="2" id="KW-1185">Reference proteome</keyword>
<protein>
    <recommendedName>
        <fullName evidence="3">Rx N-terminal domain-containing protein</fullName>
    </recommendedName>
</protein>
<dbReference type="Proteomes" id="UP000823388">
    <property type="component" value="Chromosome 4N"/>
</dbReference>